<feature type="transmembrane region" description="Helical" evidence="6">
    <location>
        <begin position="327"/>
        <end position="346"/>
    </location>
</feature>
<comment type="similarity">
    <text evidence="2">Belongs to the autoinducer-2 exporter (AI-2E) (TC 2.A.86) family.</text>
</comment>
<keyword evidence="3 6" id="KW-0812">Transmembrane</keyword>
<evidence type="ECO:0000256" key="5">
    <source>
        <dbReference type="ARBA" id="ARBA00023136"/>
    </source>
</evidence>
<evidence type="ECO:0000313" key="8">
    <source>
        <dbReference type="Proteomes" id="UP000741863"/>
    </source>
</evidence>
<evidence type="ECO:0000313" key="7">
    <source>
        <dbReference type="EMBL" id="MBM7633901.1"/>
    </source>
</evidence>
<dbReference type="InterPro" id="IPR002549">
    <property type="entry name" value="AI-2E-like"/>
</dbReference>
<feature type="transmembrane region" description="Helical" evidence="6">
    <location>
        <begin position="71"/>
        <end position="90"/>
    </location>
</feature>
<keyword evidence="4 6" id="KW-1133">Transmembrane helix</keyword>
<evidence type="ECO:0000256" key="4">
    <source>
        <dbReference type="ARBA" id="ARBA00022989"/>
    </source>
</evidence>
<comment type="caution">
    <text evidence="7">The sequence shown here is derived from an EMBL/GenBank/DDBJ whole genome shotgun (WGS) entry which is preliminary data.</text>
</comment>
<dbReference type="Pfam" id="PF01594">
    <property type="entry name" value="AI-2E_transport"/>
    <property type="match status" value="1"/>
</dbReference>
<feature type="transmembrane region" description="Helical" evidence="6">
    <location>
        <begin position="12"/>
        <end position="32"/>
    </location>
</feature>
<name>A0ABS2PFL5_9BACL</name>
<feature type="transmembrane region" description="Helical" evidence="6">
    <location>
        <begin position="38"/>
        <end position="59"/>
    </location>
</feature>
<keyword evidence="8" id="KW-1185">Reference proteome</keyword>
<protein>
    <submittedName>
        <fullName evidence="7">PurR-regulated permease PerM</fullName>
    </submittedName>
</protein>
<keyword evidence="5 6" id="KW-0472">Membrane</keyword>
<dbReference type="PANTHER" id="PTHR21716">
    <property type="entry name" value="TRANSMEMBRANE PROTEIN"/>
    <property type="match status" value="1"/>
</dbReference>
<feature type="transmembrane region" description="Helical" evidence="6">
    <location>
        <begin position="220"/>
        <end position="241"/>
    </location>
</feature>
<evidence type="ECO:0000256" key="6">
    <source>
        <dbReference type="SAM" id="Phobius"/>
    </source>
</evidence>
<sequence length="356" mass="39785">MIKTERKWMYRVALVLTVLVSLYVLYLLTPVWKPVLVSLFKILIPFMIAGLFAYLLHPVIDYLERQGSPRFLSVFIIYTIFFGGGAWLIVETAPKILEETKELLQTLPTWVRSFNDQLLTIHRQIDTLPPSIHDQIENGVVRLENEGSEMMNGVVDRLPLILEGIAFIFLLPFVTFYFLKDLRALEKAVVFITPKRFRETGEKVAKAADHAFGSYIRGQLLVSICVGVLSVIGLWIAGVPYPIVLGILLGVMDLIPYFGPILGAIPVLIIALTVSWQTALFALVAILIIQQIEGNVLSPMIVGKSAHLHPLIILFALLLGYEFAGVIGLLVAVPLFVIASEIIKVFRHTKGSEQRV</sequence>
<evidence type="ECO:0000256" key="1">
    <source>
        <dbReference type="ARBA" id="ARBA00004141"/>
    </source>
</evidence>
<dbReference type="EMBL" id="JAFBEC010000008">
    <property type="protein sequence ID" value="MBM7633901.1"/>
    <property type="molecule type" value="Genomic_DNA"/>
</dbReference>
<dbReference type="Proteomes" id="UP000741863">
    <property type="component" value="Unassembled WGS sequence"/>
</dbReference>
<gene>
    <name evidence="7" type="ORF">JOD17_002997</name>
</gene>
<evidence type="ECO:0000256" key="2">
    <source>
        <dbReference type="ARBA" id="ARBA00009773"/>
    </source>
</evidence>
<feature type="transmembrane region" description="Helical" evidence="6">
    <location>
        <begin position="160"/>
        <end position="179"/>
    </location>
</feature>
<evidence type="ECO:0000256" key="3">
    <source>
        <dbReference type="ARBA" id="ARBA00022692"/>
    </source>
</evidence>
<dbReference type="PANTHER" id="PTHR21716:SF15">
    <property type="entry name" value="TRANSPORT PROTEIN YRRI-RELATED"/>
    <property type="match status" value="1"/>
</dbReference>
<organism evidence="7 8">
    <name type="scientific">Geomicrobium sediminis</name>
    <dbReference type="NCBI Taxonomy" id="1347788"/>
    <lineage>
        <taxon>Bacteria</taxon>
        <taxon>Bacillati</taxon>
        <taxon>Bacillota</taxon>
        <taxon>Bacilli</taxon>
        <taxon>Bacillales</taxon>
        <taxon>Geomicrobium</taxon>
    </lineage>
</organism>
<feature type="transmembrane region" description="Helical" evidence="6">
    <location>
        <begin position="261"/>
        <end position="289"/>
    </location>
</feature>
<accession>A0ABS2PFL5</accession>
<proteinExistence type="inferred from homology"/>
<reference evidence="7 8" key="1">
    <citation type="submission" date="2021-01" db="EMBL/GenBank/DDBJ databases">
        <title>Genomic Encyclopedia of Type Strains, Phase IV (KMG-IV): sequencing the most valuable type-strain genomes for metagenomic binning, comparative biology and taxonomic classification.</title>
        <authorList>
            <person name="Goeker M."/>
        </authorList>
    </citation>
    <scope>NUCLEOTIDE SEQUENCE [LARGE SCALE GENOMIC DNA]</scope>
    <source>
        <strain evidence="7 8">DSM 25540</strain>
    </source>
</reference>
<comment type="subcellular location">
    <subcellularLocation>
        <location evidence="1">Membrane</location>
        <topology evidence="1">Multi-pass membrane protein</topology>
    </subcellularLocation>
</comment>
<dbReference type="RefSeq" id="WP_204698631.1">
    <property type="nucleotide sequence ID" value="NZ_JAFBEC010000008.1"/>
</dbReference>